<protein>
    <submittedName>
        <fullName evidence="2">Uncharacterized protein</fullName>
    </submittedName>
</protein>
<dbReference type="EnsemblPlants" id="MELO3C002684.2.1">
    <property type="protein sequence ID" value="MELO3C002684.2.1"/>
    <property type="gene ID" value="MELO3C002684.2"/>
</dbReference>
<dbReference type="Gramene" id="MELO3C002684.2.1">
    <property type="protein sequence ID" value="MELO3C002684.2.1"/>
    <property type="gene ID" value="MELO3C002684.2"/>
</dbReference>
<name>A0A9I9CFD8_CUCME</name>
<evidence type="ECO:0000313" key="2">
    <source>
        <dbReference type="EnsemblPlants" id="MELO3C002684.2.1"/>
    </source>
</evidence>
<dbReference type="PANTHER" id="PTHR36896:SF2">
    <property type="entry name" value="OS01G0729500 PROTEIN"/>
    <property type="match status" value="1"/>
</dbReference>
<feature type="signal peptide" evidence="1">
    <location>
        <begin position="1"/>
        <end position="31"/>
    </location>
</feature>
<proteinExistence type="predicted"/>
<organism evidence="2">
    <name type="scientific">Cucumis melo</name>
    <name type="common">Muskmelon</name>
    <dbReference type="NCBI Taxonomy" id="3656"/>
    <lineage>
        <taxon>Eukaryota</taxon>
        <taxon>Viridiplantae</taxon>
        <taxon>Streptophyta</taxon>
        <taxon>Embryophyta</taxon>
        <taxon>Tracheophyta</taxon>
        <taxon>Spermatophyta</taxon>
        <taxon>Magnoliopsida</taxon>
        <taxon>eudicotyledons</taxon>
        <taxon>Gunneridae</taxon>
        <taxon>Pentapetalae</taxon>
        <taxon>rosids</taxon>
        <taxon>fabids</taxon>
        <taxon>Cucurbitales</taxon>
        <taxon>Cucurbitaceae</taxon>
        <taxon>Benincaseae</taxon>
        <taxon>Cucumis</taxon>
    </lineage>
</organism>
<accession>A0A9I9CFD8</accession>
<evidence type="ECO:0000256" key="1">
    <source>
        <dbReference type="SAM" id="SignalP"/>
    </source>
</evidence>
<dbReference type="AlphaFoldDB" id="A0A9I9CFD8"/>
<feature type="chain" id="PRO_5039922978" evidence="1">
    <location>
        <begin position="32"/>
        <end position="105"/>
    </location>
</feature>
<dbReference type="PROSITE" id="PS51257">
    <property type="entry name" value="PROKAR_LIPOPROTEIN"/>
    <property type="match status" value="1"/>
</dbReference>
<reference evidence="2" key="1">
    <citation type="submission" date="2023-03" db="UniProtKB">
        <authorList>
            <consortium name="EnsemblPlants"/>
        </authorList>
    </citation>
    <scope>IDENTIFICATION</scope>
</reference>
<dbReference type="PANTHER" id="PTHR36896">
    <property type="entry name" value="OS01G0729500 PROTEIN"/>
    <property type="match status" value="1"/>
</dbReference>
<keyword evidence="1" id="KW-0732">Signal</keyword>
<sequence length="105" mass="12268">MERRSSHFPSPFSIFLLSFLFFFFFFISCNALSPDRKFNSPSSYRTLSSLQRRRDQQISNCGEKVSALQCSQTPKCRWCRSDVIDDTCFTRAEALRLPQQVFSCD</sequence>